<feature type="chain" id="PRO_5041463176" evidence="5">
    <location>
        <begin position="22"/>
        <end position="314"/>
    </location>
</feature>
<dbReference type="EMBL" id="JAULSY010000128">
    <property type="protein sequence ID" value="KAK0663518.1"/>
    <property type="molecule type" value="Genomic_DNA"/>
</dbReference>
<dbReference type="Gene3D" id="3.40.50.1820">
    <property type="entry name" value="alpha/beta hydrolase"/>
    <property type="match status" value="1"/>
</dbReference>
<feature type="compositionally biased region" description="Pro residues" evidence="4">
    <location>
        <begin position="255"/>
        <end position="269"/>
    </location>
</feature>
<dbReference type="InterPro" id="IPR035971">
    <property type="entry name" value="CBD_sf"/>
</dbReference>
<keyword evidence="3" id="KW-1015">Disulfide bond</keyword>
<feature type="region of interest" description="Disordered" evidence="4">
    <location>
        <begin position="246"/>
        <end position="274"/>
    </location>
</feature>
<feature type="signal peptide" evidence="5">
    <location>
        <begin position="1"/>
        <end position="21"/>
    </location>
</feature>
<dbReference type="Proteomes" id="UP001174997">
    <property type="component" value="Unassembled WGS sequence"/>
</dbReference>
<evidence type="ECO:0000256" key="1">
    <source>
        <dbReference type="ARBA" id="ARBA00022729"/>
    </source>
</evidence>
<evidence type="ECO:0000256" key="3">
    <source>
        <dbReference type="ARBA" id="ARBA00023157"/>
    </source>
</evidence>
<reference evidence="7" key="1">
    <citation type="submission" date="2023-06" db="EMBL/GenBank/DDBJ databases">
        <title>Genome-scale phylogeny and comparative genomics of the fungal order Sordariales.</title>
        <authorList>
            <consortium name="Lawrence Berkeley National Laboratory"/>
            <person name="Hensen N."/>
            <person name="Bonometti L."/>
            <person name="Westerberg I."/>
            <person name="Brannstrom I.O."/>
            <person name="Guillou S."/>
            <person name="Cros-Aarteil S."/>
            <person name="Calhoun S."/>
            <person name="Haridas S."/>
            <person name="Kuo A."/>
            <person name="Mondo S."/>
            <person name="Pangilinan J."/>
            <person name="Riley R."/>
            <person name="Labutti K."/>
            <person name="Andreopoulos B."/>
            <person name="Lipzen A."/>
            <person name="Chen C."/>
            <person name="Yanf M."/>
            <person name="Daum C."/>
            <person name="Ng V."/>
            <person name="Clum A."/>
            <person name="Steindorff A."/>
            <person name="Ohm R."/>
            <person name="Martin F."/>
            <person name="Silar P."/>
            <person name="Natvig D."/>
            <person name="Lalanne C."/>
            <person name="Gautier V."/>
            <person name="Ament-Velasquez S.L."/>
            <person name="Kruys A."/>
            <person name="Hutchinson M.I."/>
            <person name="Powell A.J."/>
            <person name="Barry K."/>
            <person name="Miller A.N."/>
            <person name="Grigoriev I.V."/>
            <person name="Debuchy R."/>
            <person name="Gladieux P."/>
            <person name="Thoren M.H."/>
            <person name="Johannesson H."/>
        </authorList>
    </citation>
    <scope>NUCLEOTIDE SEQUENCE</scope>
    <source>
        <strain evidence="7">CBS 307.81</strain>
    </source>
</reference>
<keyword evidence="1 5" id="KW-0732">Signal</keyword>
<dbReference type="GO" id="GO:0005975">
    <property type="term" value="P:carbohydrate metabolic process"/>
    <property type="evidence" value="ECO:0007669"/>
    <property type="project" value="InterPro"/>
</dbReference>
<dbReference type="GO" id="GO:0005576">
    <property type="term" value="C:extracellular region"/>
    <property type="evidence" value="ECO:0007669"/>
    <property type="project" value="InterPro"/>
</dbReference>
<proteinExistence type="predicted"/>
<keyword evidence="8" id="KW-1185">Reference proteome</keyword>
<dbReference type="GO" id="GO:0030248">
    <property type="term" value="F:cellulose binding"/>
    <property type="evidence" value="ECO:0007669"/>
    <property type="project" value="InterPro"/>
</dbReference>
<evidence type="ECO:0000256" key="4">
    <source>
        <dbReference type="SAM" id="MobiDB-lite"/>
    </source>
</evidence>
<dbReference type="Pfam" id="PF00734">
    <property type="entry name" value="CBM_1"/>
    <property type="match status" value="1"/>
</dbReference>
<protein>
    <submittedName>
        <fullName evidence="7">Family 5 putative carbohydrate esterase</fullName>
    </submittedName>
</protein>
<dbReference type="InterPro" id="IPR029058">
    <property type="entry name" value="AB_hydrolase_fold"/>
</dbReference>
<dbReference type="PANTHER" id="PTHR33630">
    <property type="entry name" value="CUTINASE RV1984C-RELATED-RELATED"/>
    <property type="match status" value="1"/>
</dbReference>
<feature type="domain" description="CBM1" evidence="6">
    <location>
        <begin position="278"/>
        <end position="313"/>
    </location>
</feature>
<dbReference type="AlphaFoldDB" id="A0AA40D7N6"/>
<organism evidence="7 8">
    <name type="scientific">Cercophora samala</name>
    <dbReference type="NCBI Taxonomy" id="330535"/>
    <lineage>
        <taxon>Eukaryota</taxon>
        <taxon>Fungi</taxon>
        <taxon>Dikarya</taxon>
        <taxon>Ascomycota</taxon>
        <taxon>Pezizomycotina</taxon>
        <taxon>Sordariomycetes</taxon>
        <taxon>Sordariomycetidae</taxon>
        <taxon>Sordariales</taxon>
        <taxon>Lasiosphaeriaceae</taxon>
        <taxon>Cercophora</taxon>
    </lineage>
</organism>
<dbReference type="GO" id="GO:0052689">
    <property type="term" value="F:carboxylic ester hydrolase activity"/>
    <property type="evidence" value="ECO:0007669"/>
    <property type="project" value="UniProtKB-ARBA"/>
</dbReference>
<name>A0AA40D7N6_9PEZI</name>
<dbReference type="InterPro" id="IPR000675">
    <property type="entry name" value="Cutinase/axe"/>
</dbReference>
<comment type="caution">
    <text evidence="7">The sequence shown here is derived from an EMBL/GenBank/DDBJ whole genome shotgun (WGS) entry which is preliminary data.</text>
</comment>
<dbReference type="PANTHER" id="PTHR33630:SF13">
    <property type="entry name" value="ACETYLXYLAN ESTERASE"/>
    <property type="match status" value="1"/>
</dbReference>
<dbReference type="SUPFAM" id="SSF57180">
    <property type="entry name" value="Cellulose-binding domain"/>
    <property type="match status" value="1"/>
</dbReference>
<evidence type="ECO:0000313" key="7">
    <source>
        <dbReference type="EMBL" id="KAK0663518.1"/>
    </source>
</evidence>
<dbReference type="SMART" id="SM01110">
    <property type="entry name" value="Cutinase"/>
    <property type="match status" value="1"/>
</dbReference>
<evidence type="ECO:0000256" key="2">
    <source>
        <dbReference type="ARBA" id="ARBA00022801"/>
    </source>
</evidence>
<accession>A0AA40D7N6</accession>
<evidence type="ECO:0000313" key="8">
    <source>
        <dbReference type="Proteomes" id="UP001174997"/>
    </source>
</evidence>
<dbReference type="PROSITE" id="PS51164">
    <property type="entry name" value="CBM1_2"/>
    <property type="match status" value="1"/>
</dbReference>
<keyword evidence="2" id="KW-0378">Hydrolase</keyword>
<dbReference type="Pfam" id="PF01083">
    <property type="entry name" value="Cutinase"/>
    <property type="match status" value="1"/>
</dbReference>
<sequence>MWPSPKNAFLLLLAHSLVVSASPIDVEEAEAAVLAKRQCPQIHVFGARETTVSPGFGTAGQVVNLILQAFPGATSEAIQYPACGGQASCGGVQYGESARQGTNAVATAVNNFHTRCPNAQIVLVGYSQGGQIMDNAVCGGPDSGSNINTTTPPISASALNQVKAAIFMGSPRYVAGLSYNVGTCQAQGFAARARGYVCGSNSASKIQNYCDSVDPYCCTGNDQQAHQAYGTKYGQQALTFVRARLNQSGGGTTPTPNPTTPTTPQPTQPSNPGNGGGNCAALWGQCGGSGWNGPTCCSQGTCRAANQWYSQCLN</sequence>
<dbReference type="SUPFAM" id="SSF53474">
    <property type="entry name" value="alpha/beta-Hydrolases"/>
    <property type="match status" value="1"/>
</dbReference>
<dbReference type="PROSITE" id="PS00562">
    <property type="entry name" value="CBM1_1"/>
    <property type="match status" value="1"/>
</dbReference>
<evidence type="ECO:0000259" key="6">
    <source>
        <dbReference type="PROSITE" id="PS51164"/>
    </source>
</evidence>
<gene>
    <name evidence="7" type="ORF">QBC41DRAFT_381105</name>
</gene>
<dbReference type="SMART" id="SM00236">
    <property type="entry name" value="fCBD"/>
    <property type="match status" value="1"/>
</dbReference>
<dbReference type="InterPro" id="IPR000254">
    <property type="entry name" value="CBD"/>
</dbReference>
<evidence type="ECO:0000256" key="5">
    <source>
        <dbReference type="SAM" id="SignalP"/>
    </source>
</evidence>